<dbReference type="GO" id="GO:0016491">
    <property type="term" value="F:oxidoreductase activity"/>
    <property type="evidence" value="ECO:0007669"/>
    <property type="project" value="TreeGrafter"/>
</dbReference>
<dbReference type="InterPro" id="IPR002347">
    <property type="entry name" value="SDR_fam"/>
</dbReference>
<dbReference type="GO" id="GO:0008202">
    <property type="term" value="P:steroid metabolic process"/>
    <property type="evidence" value="ECO:0007669"/>
    <property type="project" value="TreeGrafter"/>
</dbReference>
<gene>
    <name evidence="3" type="primary">Rdh1</name>
    <name evidence="3" type="ORF">Naga_100001g45</name>
</gene>
<protein>
    <submittedName>
        <fullName evidence="3">Retinol retinaldehyde reductase</fullName>
    </submittedName>
</protein>
<feature type="compositionally biased region" description="Polar residues" evidence="1">
    <location>
        <begin position="1"/>
        <end position="12"/>
    </location>
</feature>
<comment type="caution">
    <text evidence="3">The sequence shown here is derived from an EMBL/GenBank/DDBJ whole genome shotgun (WGS) entry which is preliminary data.</text>
</comment>
<feature type="transmembrane region" description="Helical" evidence="2">
    <location>
        <begin position="44"/>
        <end position="71"/>
    </location>
</feature>
<keyword evidence="2" id="KW-0812">Transmembrane</keyword>
<evidence type="ECO:0000313" key="4">
    <source>
        <dbReference type="Proteomes" id="UP000019335"/>
    </source>
</evidence>
<feature type="region of interest" description="Disordered" evidence="1">
    <location>
        <begin position="1"/>
        <end position="22"/>
    </location>
</feature>
<evidence type="ECO:0000256" key="1">
    <source>
        <dbReference type="SAM" id="MobiDB-lite"/>
    </source>
</evidence>
<dbReference type="OrthoDB" id="5296at2759"/>
<sequence>MLTSDDSGGTHASTSLPSTRPRRTRQSIISKLNDFVHRDYITDIVFYGFWLGFWVFMPPVILLGTLLLAVYDLITARGYRQPCGPVLVTGCDTGFGKALALALAERHWKVIAACSTDTGVKSYREPANGSMNIDPIKLDLSNDDEIQACAELLAAQYPEGLYALVNNNNNTVVGKDGLVEWMTIDNYKMHMEVNLYAFIRATKAFLPLLKKYTRQASRCKPRIVTLNSNAGIVPGQPNASCYAVAKHACDAWMSSLTFEANVWGIEAATVCPCWHEIDIDYFQHDVFARLPLRVQEEYGRQYYNKVMESSKALRNPIMWKAENVTHALVHAVTAEKLRPYVVVGIDGRFLMSPLLLLPRRLYNTIFSWGTRFKDVKPRALELQVPHRSSSLPAGESL</sequence>
<keyword evidence="2" id="KW-1133">Transmembrane helix</keyword>
<dbReference type="PRINTS" id="PR00081">
    <property type="entry name" value="GDHRDH"/>
</dbReference>
<evidence type="ECO:0000313" key="3">
    <source>
        <dbReference type="EMBL" id="EWM26619.1"/>
    </source>
</evidence>
<reference evidence="3 4" key="1">
    <citation type="journal article" date="2014" name="Mol. Plant">
        <title>Chromosome Scale Genome Assembly and Transcriptome Profiling of Nannochloropsis gaditana in Nitrogen Depletion.</title>
        <authorList>
            <person name="Corteggiani Carpinelli E."/>
            <person name="Telatin A."/>
            <person name="Vitulo N."/>
            <person name="Forcato C."/>
            <person name="D'Angelo M."/>
            <person name="Schiavon R."/>
            <person name="Vezzi A."/>
            <person name="Giacometti G.M."/>
            <person name="Morosinotto T."/>
            <person name="Valle G."/>
        </authorList>
    </citation>
    <scope>NUCLEOTIDE SEQUENCE [LARGE SCALE GENOMIC DNA]</scope>
    <source>
        <strain evidence="3 4">B-31</strain>
    </source>
</reference>
<name>W7U1V0_9STRA</name>
<dbReference type="AlphaFoldDB" id="W7U1V0"/>
<keyword evidence="4" id="KW-1185">Reference proteome</keyword>
<evidence type="ECO:0000256" key="2">
    <source>
        <dbReference type="SAM" id="Phobius"/>
    </source>
</evidence>
<organism evidence="3 4">
    <name type="scientific">Nannochloropsis gaditana</name>
    <dbReference type="NCBI Taxonomy" id="72520"/>
    <lineage>
        <taxon>Eukaryota</taxon>
        <taxon>Sar</taxon>
        <taxon>Stramenopiles</taxon>
        <taxon>Ochrophyta</taxon>
        <taxon>Eustigmatophyceae</taxon>
        <taxon>Eustigmatales</taxon>
        <taxon>Monodopsidaceae</taxon>
        <taxon>Nannochloropsis</taxon>
    </lineage>
</organism>
<accession>W7U1V0</accession>
<proteinExistence type="predicted"/>
<dbReference type="Gene3D" id="3.40.50.720">
    <property type="entry name" value="NAD(P)-binding Rossmann-like Domain"/>
    <property type="match status" value="1"/>
</dbReference>
<dbReference type="Pfam" id="PF00106">
    <property type="entry name" value="adh_short"/>
    <property type="match status" value="1"/>
</dbReference>
<dbReference type="PANTHER" id="PTHR43313">
    <property type="entry name" value="SHORT-CHAIN DEHYDROGENASE/REDUCTASE FAMILY 9C"/>
    <property type="match status" value="1"/>
</dbReference>
<keyword evidence="2" id="KW-0472">Membrane</keyword>
<dbReference type="Proteomes" id="UP000019335">
    <property type="component" value="Chromosome 8"/>
</dbReference>
<dbReference type="InterPro" id="IPR036291">
    <property type="entry name" value="NAD(P)-bd_dom_sf"/>
</dbReference>
<dbReference type="PANTHER" id="PTHR43313:SF1">
    <property type="entry name" value="3BETA-HYDROXYSTEROID DEHYDROGENASE DHS-16"/>
    <property type="match status" value="1"/>
</dbReference>
<dbReference type="SUPFAM" id="SSF51735">
    <property type="entry name" value="NAD(P)-binding Rossmann-fold domains"/>
    <property type="match status" value="1"/>
</dbReference>
<dbReference type="EMBL" id="AZIL01000609">
    <property type="protein sequence ID" value="EWM26619.1"/>
    <property type="molecule type" value="Genomic_DNA"/>
</dbReference>